<evidence type="ECO:0000256" key="15">
    <source>
        <dbReference type="ARBA" id="ARBA00029949"/>
    </source>
</evidence>
<organism evidence="17 18">
    <name type="scientific">Latimeria chalumnae</name>
    <name type="common">Coelacanth</name>
    <dbReference type="NCBI Taxonomy" id="7897"/>
    <lineage>
        <taxon>Eukaryota</taxon>
        <taxon>Metazoa</taxon>
        <taxon>Chordata</taxon>
        <taxon>Craniata</taxon>
        <taxon>Vertebrata</taxon>
        <taxon>Euteleostomi</taxon>
        <taxon>Coelacanthiformes</taxon>
        <taxon>Coelacanthidae</taxon>
        <taxon>Latimeria</taxon>
    </lineage>
</organism>
<dbReference type="STRING" id="7897.ENSLACP00000004521"/>
<evidence type="ECO:0000256" key="1">
    <source>
        <dbReference type="ARBA" id="ARBA00003195"/>
    </source>
</evidence>
<keyword evidence="14" id="KW-0472">Membrane</keyword>
<keyword evidence="18" id="KW-1185">Reference proteome</keyword>
<dbReference type="InterPro" id="IPR019174">
    <property type="entry name" value="NADH_DH_b-subcmplx_su6"/>
</dbReference>
<keyword evidence="13" id="KW-0496">Mitochondrion</keyword>
<proteinExistence type="inferred from homology"/>
<dbReference type="InParanoid" id="H3A4F0"/>
<comment type="similarity">
    <text evidence="3">Belongs to the complex I NDUFB6 subunit family.</text>
</comment>
<evidence type="ECO:0000256" key="8">
    <source>
        <dbReference type="ARBA" id="ARBA00022692"/>
    </source>
</evidence>
<evidence type="ECO:0000256" key="7">
    <source>
        <dbReference type="ARBA" id="ARBA00022660"/>
    </source>
</evidence>
<evidence type="ECO:0000256" key="3">
    <source>
        <dbReference type="ARBA" id="ARBA00007771"/>
    </source>
</evidence>
<keyword evidence="8" id="KW-0812">Transmembrane</keyword>
<dbReference type="GeneTree" id="ENSGT00390000007535"/>
<dbReference type="RefSeq" id="XP_006009602.1">
    <property type="nucleotide sequence ID" value="XM_006009540.2"/>
</dbReference>
<protein>
    <recommendedName>
        <fullName evidence="5">NADH dehydrogenase [ubiquinone] 1 beta subcomplex subunit 6</fullName>
    </recommendedName>
    <alternativeName>
        <fullName evidence="16">Complex I-B17</fullName>
    </alternativeName>
    <alternativeName>
        <fullName evidence="15">NADH-ubiquinone oxidoreductase B17 subunit</fullName>
    </alternativeName>
</protein>
<evidence type="ECO:0000256" key="2">
    <source>
        <dbReference type="ARBA" id="ARBA00004298"/>
    </source>
</evidence>
<dbReference type="KEGG" id="lcm:102362446"/>
<dbReference type="OrthoDB" id="5824032at2759"/>
<accession>H3A4F0</accession>
<evidence type="ECO:0000256" key="16">
    <source>
        <dbReference type="ARBA" id="ARBA00030214"/>
    </source>
</evidence>
<comment type="subunit">
    <text evidence="4">Complex I is composed of 45 different subunits.</text>
</comment>
<dbReference type="FunCoup" id="H3A4F0">
    <property type="interactions" value="876"/>
</dbReference>
<dbReference type="PANTHER" id="PTHR15083:SF0">
    <property type="entry name" value="NADH DEHYDROGENASE [UBIQUINONE] 1 BETA SUBCOMPLEX SUBUNIT 6"/>
    <property type="match status" value="1"/>
</dbReference>
<dbReference type="eggNOG" id="KOG4633">
    <property type="taxonomic scope" value="Eukaryota"/>
</dbReference>
<keyword evidence="9" id="KW-0999">Mitochondrion inner membrane</keyword>
<comment type="function">
    <text evidence="1">Accessory subunit of the mitochondrial membrane respiratory chain NADH dehydrogenase (Complex I), that is believed not to be involved in catalysis. Complex I functions in the transfer of electrons from NADH to the respiratory chain. The immediate electron acceptor for the enzyme is believed to be ubiquinone.</text>
</comment>
<reference evidence="17" key="2">
    <citation type="submission" date="2025-08" db="UniProtKB">
        <authorList>
            <consortium name="Ensembl"/>
        </authorList>
    </citation>
    <scope>IDENTIFICATION</scope>
</reference>
<evidence type="ECO:0000256" key="9">
    <source>
        <dbReference type="ARBA" id="ARBA00022792"/>
    </source>
</evidence>
<dbReference type="HOGENOM" id="CLU_171928_0_0_1"/>
<dbReference type="GeneID" id="102362446"/>
<evidence type="ECO:0000256" key="6">
    <source>
        <dbReference type="ARBA" id="ARBA00022448"/>
    </source>
</evidence>
<dbReference type="Proteomes" id="UP000008672">
    <property type="component" value="Unassembled WGS sequence"/>
</dbReference>
<evidence type="ECO:0000313" key="17">
    <source>
        <dbReference type="Ensembl" id="ENSLACP00000004521.1"/>
    </source>
</evidence>
<gene>
    <name evidence="17" type="primary">NDUFB6</name>
</gene>
<evidence type="ECO:0000256" key="4">
    <source>
        <dbReference type="ARBA" id="ARBA00011533"/>
    </source>
</evidence>
<reference evidence="17" key="3">
    <citation type="submission" date="2025-09" db="UniProtKB">
        <authorList>
            <consortium name="Ensembl"/>
        </authorList>
    </citation>
    <scope>IDENTIFICATION</scope>
</reference>
<dbReference type="Bgee" id="ENSLACG00000004023">
    <property type="expression patterns" value="Expressed in mesonephros and 6 other cell types or tissues"/>
</dbReference>
<keyword evidence="6" id="KW-0813">Transport</keyword>
<evidence type="ECO:0000256" key="11">
    <source>
        <dbReference type="ARBA" id="ARBA00022989"/>
    </source>
</evidence>
<name>H3A4F0_LATCH</name>
<evidence type="ECO:0000256" key="12">
    <source>
        <dbReference type="ARBA" id="ARBA00022990"/>
    </source>
</evidence>
<reference evidence="18" key="1">
    <citation type="submission" date="2011-08" db="EMBL/GenBank/DDBJ databases">
        <title>The draft genome of Latimeria chalumnae.</title>
        <authorList>
            <person name="Di Palma F."/>
            <person name="Alfoldi J."/>
            <person name="Johnson J."/>
            <person name="Berlin A."/>
            <person name="Gnerre S."/>
            <person name="Jaffe D."/>
            <person name="MacCallum I."/>
            <person name="Young S."/>
            <person name="Walker B.J."/>
            <person name="Lander E."/>
            <person name="Lindblad-Toh K."/>
        </authorList>
    </citation>
    <scope>NUCLEOTIDE SEQUENCE [LARGE SCALE GENOMIC DNA]</scope>
    <source>
        <strain evidence="18">Wild caught</strain>
    </source>
</reference>
<keyword evidence="7" id="KW-0679">Respiratory chain</keyword>
<evidence type="ECO:0000256" key="5">
    <source>
        <dbReference type="ARBA" id="ARBA00018675"/>
    </source>
</evidence>
<dbReference type="Pfam" id="PF09782">
    <property type="entry name" value="NDUF_B6"/>
    <property type="match status" value="1"/>
</dbReference>
<dbReference type="OMA" id="KYHVNTK"/>
<dbReference type="EMBL" id="AFYH01208324">
    <property type="status" value="NOT_ANNOTATED_CDS"/>
    <property type="molecule type" value="Genomic_DNA"/>
</dbReference>
<dbReference type="AlphaFoldDB" id="H3A4F0"/>
<comment type="subcellular location">
    <subcellularLocation>
        <location evidence="2">Mitochondrion inner membrane</location>
        <topology evidence="2">Single-pass membrane protein</topology>
        <orientation evidence="2">Matrix side</orientation>
    </subcellularLocation>
</comment>
<dbReference type="PANTHER" id="PTHR15083">
    <property type="entry name" value="NADH DEHYDROGENASE [UBIQUINONE] 1 BETA SUBCOMPLEX SUBUNIT 6"/>
    <property type="match status" value="1"/>
</dbReference>
<dbReference type="GO" id="GO:0005743">
    <property type="term" value="C:mitochondrial inner membrane"/>
    <property type="evidence" value="ECO:0007669"/>
    <property type="project" value="UniProtKB-SubCell"/>
</dbReference>
<keyword evidence="11" id="KW-1133">Transmembrane helix</keyword>
<keyword evidence="12" id="KW-0007">Acetylation</keyword>
<dbReference type="GO" id="GO:0006120">
    <property type="term" value="P:mitochondrial electron transport, NADH to ubiquinone"/>
    <property type="evidence" value="ECO:0007669"/>
    <property type="project" value="InterPro"/>
</dbReference>
<evidence type="ECO:0000256" key="14">
    <source>
        <dbReference type="ARBA" id="ARBA00023136"/>
    </source>
</evidence>
<dbReference type="CTD" id="4712"/>
<keyword evidence="10" id="KW-0249">Electron transport</keyword>
<dbReference type="EMBL" id="AFYH01208325">
    <property type="status" value="NOT_ANNOTATED_CDS"/>
    <property type="molecule type" value="Genomic_DNA"/>
</dbReference>
<evidence type="ECO:0000256" key="10">
    <source>
        <dbReference type="ARBA" id="ARBA00022982"/>
    </source>
</evidence>
<evidence type="ECO:0000313" key="18">
    <source>
        <dbReference type="Proteomes" id="UP000008672"/>
    </source>
</evidence>
<dbReference type="Ensembl" id="ENSLACT00000004560.1">
    <property type="protein sequence ID" value="ENSLACP00000004521.1"/>
    <property type="gene ID" value="ENSLACG00000004023.1"/>
</dbReference>
<evidence type="ECO:0000256" key="13">
    <source>
        <dbReference type="ARBA" id="ARBA00023128"/>
    </source>
</evidence>
<sequence>MSGYTPEEKLRVEQLKKLRRQWLKDQELSPREPVLPPQKLGAVAKFWEGFLKPQSLWRIFVYKTYKAGSFTLIRLLIPAWIVHYYVKYHLMTRPYGSVEVKPRLFPGDIVRETGEKVPPMEDMDDHAHH</sequence>